<dbReference type="InterPro" id="IPR011644">
    <property type="entry name" value="Heme_NO-bd"/>
</dbReference>
<evidence type="ECO:0000256" key="1">
    <source>
        <dbReference type="ARBA" id="ARBA00023224"/>
    </source>
</evidence>
<dbReference type="GO" id="GO:0016020">
    <property type="term" value="C:membrane"/>
    <property type="evidence" value="ECO:0007669"/>
    <property type="project" value="InterPro"/>
</dbReference>
<feature type="transmembrane region" description="Helical" evidence="4">
    <location>
        <begin position="202"/>
        <end position="221"/>
    </location>
</feature>
<feature type="coiled-coil region" evidence="3">
    <location>
        <begin position="488"/>
        <end position="536"/>
    </location>
</feature>
<dbReference type="AlphaFoldDB" id="A0A4R1MX05"/>
<dbReference type="Gene3D" id="1.10.287.950">
    <property type="entry name" value="Methyl-accepting chemotaxis protein"/>
    <property type="match status" value="1"/>
</dbReference>
<comment type="caution">
    <text evidence="7">The sequence shown here is derived from an EMBL/GenBank/DDBJ whole genome shotgun (WGS) entry which is preliminary data.</text>
</comment>
<dbReference type="SUPFAM" id="SSF111126">
    <property type="entry name" value="Ligand-binding domain in the NO signalling and Golgi transport"/>
    <property type="match status" value="1"/>
</dbReference>
<organism evidence="7 8">
    <name type="scientific">Natranaerovirga hydrolytica</name>
    <dbReference type="NCBI Taxonomy" id="680378"/>
    <lineage>
        <taxon>Bacteria</taxon>
        <taxon>Bacillati</taxon>
        <taxon>Bacillota</taxon>
        <taxon>Clostridia</taxon>
        <taxon>Lachnospirales</taxon>
        <taxon>Natranaerovirgaceae</taxon>
        <taxon>Natranaerovirga</taxon>
    </lineage>
</organism>
<dbReference type="PROSITE" id="PS50234">
    <property type="entry name" value="VWFA"/>
    <property type="match status" value="1"/>
</dbReference>
<dbReference type="PROSITE" id="PS50111">
    <property type="entry name" value="CHEMOTAXIS_TRANSDUC_2"/>
    <property type="match status" value="1"/>
</dbReference>
<keyword evidence="4" id="KW-0812">Transmembrane</keyword>
<sequence>MKGTVVSTWLKTCNELYGKELVNDALTQANISTEKTFTPLEEVSDELVSIIMNHIAKEKNVALFDLWETLGKHNLKTFQEDYPAFFRQKNLFNFLKSMNDVHKIVMKRIPGAKPPILDLETVSSKEAYFTYHSKRGMFGYFSGLLKGAAEHFNEVIEIEEVYKTDNELKLKLTFEKNISYKKSFVMNKILSFGLIKDYNVKVALLTTLFTLGSGLVLSTALENTQLLVLGIGVLAFAFSFVSSRIMNKPMQYILKELEGINEHNYAELIEVKTKDQYEKIFESINQYKDIVKKDFVGFKGIVDEMDTFSDTISEIALTMDVTSDEISDIVEQLASAAQSQAEDTESSVYVLNNNIQEVKNIAKEEQDNKVELEDAVNKIEESFKKVEYTAKQVNDVLNKFRDVKESGLKLRNSAQSITNIVALVSSISQQTNLLALNASIEAARAGEAGKGFAVVADEVRQLSEETNDAVEKINTSLGGFVNDIAIMVEDVDQQYNVLSEENKNLSDAVDTTDEANERIKSVSEKLIDTAKKLEKESNSISSVFQNIESLAAIAEENSASSEQVSSNVTSYAEQIKELSSNVNEFKKITESFKEDLNSYKI</sequence>
<dbReference type="Gene3D" id="3.90.1520.10">
    <property type="entry name" value="H-NOX domain"/>
    <property type="match status" value="1"/>
</dbReference>
<proteinExistence type="predicted"/>
<evidence type="ECO:0000259" key="6">
    <source>
        <dbReference type="PROSITE" id="PS50234"/>
    </source>
</evidence>
<dbReference type="SMART" id="SM00283">
    <property type="entry name" value="MA"/>
    <property type="match status" value="1"/>
</dbReference>
<dbReference type="SUPFAM" id="SSF58104">
    <property type="entry name" value="Methyl-accepting chemotaxis protein (MCP) signaling domain"/>
    <property type="match status" value="1"/>
</dbReference>
<evidence type="ECO:0000259" key="5">
    <source>
        <dbReference type="PROSITE" id="PS50111"/>
    </source>
</evidence>
<keyword evidence="3" id="KW-0175">Coiled coil</keyword>
<dbReference type="Pfam" id="PF07700">
    <property type="entry name" value="HNOB"/>
    <property type="match status" value="1"/>
</dbReference>
<dbReference type="InterPro" id="IPR004089">
    <property type="entry name" value="MCPsignal_dom"/>
</dbReference>
<dbReference type="EMBL" id="SMGQ01000011">
    <property type="protein sequence ID" value="TCK97726.1"/>
    <property type="molecule type" value="Genomic_DNA"/>
</dbReference>
<feature type="domain" description="VWFA" evidence="6">
    <location>
        <begin position="301"/>
        <end position="509"/>
    </location>
</feature>
<dbReference type="GO" id="GO:0007165">
    <property type="term" value="P:signal transduction"/>
    <property type="evidence" value="ECO:0007669"/>
    <property type="project" value="UniProtKB-KW"/>
</dbReference>
<evidence type="ECO:0000256" key="3">
    <source>
        <dbReference type="SAM" id="Coils"/>
    </source>
</evidence>
<reference evidence="7 8" key="1">
    <citation type="submission" date="2019-03" db="EMBL/GenBank/DDBJ databases">
        <title>Genomic Encyclopedia of Type Strains, Phase IV (KMG-IV): sequencing the most valuable type-strain genomes for metagenomic binning, comparative biology and taxonomic classification.</title>
        <authorList>
            <person name="Goeker M."/>
        </authorList>
    </citation>
    <scope>NUCLEOTIDE SEQUENCE [LARGE SCALE GENOMIC DNA]</scope>
    <source>
        <strain evidence="7 8">DSM 24176</strain>
    </source>
</reference>
<evidence type="ECO:0000256" key="4">
    <source>
        <dbReference type="SAM" id="Phobius"/>
    </source>
</evidence>
<evidence type="ECO:0000256" key="2">
    <source>
        <dbReference type="PROSITE-ProRule" id="PRU00284"/>
    </source>
</evidence>
<evidence type="ECO:0000313" key="7">
    <source>
        <dbReference type="EMBL" id="TCK97726.1"/>
    </source>
</evidence>
<gene>
    <name evidence="7" type="ORF">EDC19_0128</name>
</gene>
<dbReference type="InterPro" id="IPR038158">
    <property type="entry name" value="H-NOX_domain_sf"/>
</dbReference>
<keyword evidence="1 2" id="KW-0807">Transducer</keyword>
<keyword evidence="8" id="KW-1185">Reference proteome</keyword>
<dbReference type="PANTHER" id="PTHR32089:SF112">
    <property type="entry name" value="LYSOZYME-LIKE PROTEIN-RELATED"/>
    <property type="match status" value="1"/>
</dbReference>
<name>A0A4R1MX05_9FIRM</name>
<keyword evidence="4" id="KW-0472">Membrane</keyword>
<dbReference type="OrthoDB" id="1660488at2"/>
<feature type="transmembrane region" description="Helical" evidence="4">
    <location>
        <begin position="227"/>
        <end position="246"/>
    </location>
</feature>
<dbReference type="InterPro" id="IPR002035">
    <property type="entry name" value="VWF_A"/>
</dbReference>
<dbReference type="Proteomes" id="UP000294545">
    <property type="component" value="Unassembled WGS sequence"/>
</dbReference>
<dbReference type="Pfam" id="PF00015">
    <property type="entry name" value="MCPsignal"/>
    <property type="match status" value="1"/>
</dbReference>
<dbReference type="GO" id="GO:0020037">
    <property type="term" value="F:heme binding"/>
    <property type="evidence" value="ECO:0007669"/>
    <property type="project" value="InterPro"/>
</dbReference>
<evidence type="ECO:0000313" key="8">
    <source>
        <dbReference type="Proteomes" id="UP000294545"/>
    </source>
</evidence>
<protein>
    <submittedName>
        <fullName evidence="7">Methyl-accepting chemotaxis protein</fullName>
    </submittedName>
</protein>
<dbReference type="PANTHER" id="PTHR32089">
    <property type="entry name" value="METHYL-ACCEPTING CHEMOTAXIS PROTEIN MCPB"/>
    <property type="match status" value="1"/>
</dbReference>
<dbReference type="RefSeq" id="WP_132278973.1">
    <property type="nucleotide sequence ID" value="NZ_SMGQ01000011.1"/>
</dbReference>
<accession>A0A4R1MX05</accession>
<feature type="coiled-coil region" evidence="3">
    <location>
        <begin position="355"/>
        <end position="382"/>
    </location>
</feature>
<feature type="domain" description="Methyl-accepting transducer" evidence="5">
    <location>
        <begin position="315"/>
        <end position="572"/>
    </location>
</feature>
<dbReference type="InterPro" id="IPR024096">
    <property type="entry name" value="NO_sig/Golgi_transp_ligand-bd"/>
</dbReference>
<keyword evidence="4" id="KW-1133">Transmembrane helix</keyword>